<protein>
    <submittedName>
        <fullName evidence="1">Uncharacterized protein</fullName>
    </submittedName>
</protein>
<gene>
    <name evidence="1" type="ORF">G3567_00715</name>
</gene>
<reference evidence="1 2" key="1">
    <citation type="submission" date="2020-02" db="EMBL/GenBank/DDBJ databases">
        <title>Flavobacteriaceae Psychroflexus bacterium YR1-1, complete genome.</title>
        <authorList>
            <person name="Li Y."/>
            <person name="Wu S."/>
        </authorList>
    </citation>
    <scope>NUCLEOTIDE SEQUENCE [LARGE SCALE GENOMIC DNA]</scope>
    <source>
        <strain evidence="1 2">YR1-1</strain>
    </source>
</reference>
<dbReference type="EMBL" id="JAAIKD010000001">
    <property type="protein sequence ID" value="NEV92666.1"/>
    <property type="molecule type" value="Genomic_DNA"/>
</dbReference>
<dbReference type="RefSeq" id="WP_164003258.1">
    <property type="nucleotide sequence ID" value="NZ_JAAIKD010000001.1"/>
</dbReference>
<sequence>MPQPYKVLMPEDNIKDVPAMTGAFKEAVFSFQKNQVTNVERFKDMARQHSYEMCSATSKVLGIIETLNTDTCSQGEEKVKRYLIKKAKQINTSPKIK</sequence>
<evidence type="ECO:0000313" key="2">
    <source>
        <dbReference type="Proteomes" id="UP000478505"/>
    </source>
</evidence>
<dbReference type="AlphaFoldDB" id="A0A6B3QX33"/>
<accession>A0A6B3QX33</accession>
<organism evidence="1 2">
    <name type="scientific">Psychroflexus aurantiacus</name>
    <dbReference type="NCBI Taxonomy" id="2709310"/>
    <lineage>
        <taxon>Bacteria</taxon>
        <taxon>Pseudomonadati</taxon>
        <taxon>Bacteroidota</taxon>
        <taxon>Flavobacteriia</taxon>
        <taxon>Flavobacteriales</taxon>
        <taxon>Flavobacteriaceae</taxon>
        <taxon>Psychroflexus</taxon>
    </lineage>
</organism>
<keyword evidence="2" id="KW-1185">Reference proteome</keyword>
<dbReference type="Proteomes" id="UP000478505">
    <property type="component" value="Unassembled WGS sequence"/>
</dbReference>
<comment type="caution">
    <text evidence="1">The sequence shown here is derived from an EMBL/GenBank/DDBJ whole genome shotgun (WGS) entry which is preliminary data.</text>
</comment>
<name>A0A6B3QX33_9FLAO</name>
<proteinExistence type="predicted"/>
<evidence type="ECO:0000313" key="1">
    <source>
        <dbReference type="EMBL" id="NEV92666.1"/>
    </source>
</evidence>